<dbReference type="RefSeq" id="WP_189099436.1">
    <property type="nucleotide sequence ID" value="NZ_BMQO01000002.1"/>
</dbReference>
<sequence length="287" mass="32140">MSRVKSFLNRLLGRSEHVDTGVEHDPADPFQGLPNPAFFVNALFDTLPQNLDDMLPRLDGLLAKTALPDVAPATLDAWTELPLGWSATLTAGPYMVVLNGKRTPLKPEQQQRIDFSNWNDEQKDRLRAHRAHVHLSCWMHLPPTQTTTLLFAVTSALQPLGMIDKFDCVVGNNVLEIFLSSMRDSEISSERWATVREINPFNVAEGAKACIILINCNVMADGQLCDWLGFMPVPLGEDDDLEWGVSLAYHAARTEGGLTAPIMMMCDFYSWDVDEQDGVEKWVRIML</sequence>
<comment type="caution">
    <text evidence="1">The sequence shown here is derived from an EMBL/GenBank/DDBJ whole genome shotgun (WGS) entry which is preliminary data.</text>
</comment>
<accession>A0ABQ2SCT2</accession>
<name>A0ABQ2SCT2_9DEIO</name>
<dbReference type="Proteomes" id="UP000620633">
    <property type="component" value="Unassembled WGS sequence"/>
</dbReference>
<dbReference type="EMBL" id="BMQO01000002">
    <property type="protein sequence ID" value="GGS19593.1"/>
    <property type="molecule type" value="Genomic_DNA"/>
</dbReference>
<evidence type="ECO:0000313" key="2">
    <source>
        <dbReference type="Proteomes" id="UP000620633"/>
    </source>
</evidence>
<gene>
    <name evidence="1" type="ORF">GCM10008961_08950</name>
</gene>
<proteinExistence type="predicted"/>
<organism evidence="1 2">
    <name type="scientific">Deinococcus knuensis</name>
    <dbReference type="NCBI Taxonomy" id="1837380"/>
    <lineage>
        <taxon>Bacteria</taxon>
        <taxon>Thermotogati</taxon>
        <taxon>Deinococcota</taxon>
        <taxon>Deinococci</taxon>
        <taxon>Deinococcales</taxon>
        <taxon>Deinococcaceae</taxon>
        <taxon>Deinococcus</taxon>
    </lineage>
</organism>
<protein>
    <submittedName>
        <fullName evidence="1">Uncharacterized protein</fullName>
    </submittedName>
</protein>
<keyword evidence="2" id="KW-1185">Reference proteome</keyword>
<reference evidence="2" key="1">
    <citation type="journal article" date="2019" name="Int. J. Syst. Evol. Microbiol.">
        <title>The Global Catalogue of Microorganisms (GCM) 10K type strain sequencing project: providing services to taxonomists for standard genome sequencing and annotation.</title>
        <authorList>
            <consortium name="The Broad Institute Genomics Platform"/>
            <consortium name="The Broad Institute Genome Sequencing Center for Infectious Disease"/>
            <person name="Wu L."/>
            <person name="Ma J."/>
        </authorList>
    </citation>
    <scope>NUCLEOTIDE SEQUENCE [LARGE SCALE GENOMIC DNA]</scope>
    <source>
        <strain evidence="2">JCM 31406</strain>
    </source>
</reference>
<evidence type="ECO:0000313" key="1">
    <source>
        <dbReference type="EMBL" id="GGS19593.1"/>
    </source>
</evidence>